<reference evidence="2" key="1">
    <citation type="journal article" date="2022" name="Mol. Ecol. Resour.">
        <title>The genomes of chicory, endive, great burdock and yacon provide insights into Asteraceae palaeo-polyploidization history and plant inulin production.</title>
        <authorList>
            <person name="Fan W."/>
            <person name="Wang S."/>
            <person name="Wang H."/>
            <person name="Wang A."/>
            <person name="Jiang F."/>
            <person name="Liu H."/>
            <person name="Zhao H."/>
            <person name="Xu D."/>
            <person name="Zhang Y."/>
        </authorList>
    </citation>
    <scope>NUCLEOTIDE SEQUENCE [LARGE SCALE GENOMIC DNA]</scope>
    <source>
        <strain evidence="2">cv. Yunnan</strain>
    </source>
</reference>
<reference evidence="1 2" key="2">
    <citation type="journal article" date="2022" name="Mol. Ecol. Resour.">
        <title>The genomes of chicory, endive, great burdock and yacon provide insights into Asteraceae paleo-polyploidization history and plant inulin production.</title>
        <authorList>
            <person name="Fan W."/>
            <person name="Wang S."/>
            <person name="Wang H."/>
            <person name="Wang A."/>
            <person name="Jiang F."/>
            <person name="Liu H."/>
            <person name="Zhao H."/>
            <person name="Xu D."/>
            <person name="Zhang Y."/>
        </authorList>
    </citation>
    <scope>NUCLEOTIDE SEQUENCE [LARGE SCALE GENOMIC DNA]</scope>
    <source>
        <strain evidence="2">cv. Yunnan</strain>
        <tissue evidence="1">Leaves</tissue>
    </source>
</reference>
<organism evidence="1 2">
    <name type="scientific">Smallanthus sonchifolius</name>
    <dbReference type="NCBI Taxonomy" id="185202"/>
    <lineage>
        <taxon>Eukaryota</taxon>
        <taxon>Viridiplantae</taxon>
        <taxon>Streptophyta</taxon>
        <taxon>Embryophyta</taxon>
        <taxon>Tracheophyta</taxon>
        <taxon>Spermatophyta</taxon>
        <taxon>Magnoliopsida</taxon>
        <taxon>eudicotyledons</taxon>
        <taxon>Gunneridae</taxon>
        <taxon>Pentapetalae</taxon>
        <taxon>asterids</taxon>
        <taxon>campanulids</taxon>
        <taxon>Asterales</taxon>
        <taxon>Asteraceae</taxon>
        <taxon>Asteroideae</taxon>
        <taxon>Heliantheae alliance</taxon>
        <taxon>Millerieae</taxon>
        <taxon>Smallanthus</taxon>
    </lineage>
</organism>
<evidence type="ECO:0000313" key="1">
    <source>
        <dbReference type="EMBL" id="KAI3712360.1"/>
    </source>
</evidence>
<gene>
    <name evidence="1" type="ORF">L1987_70914</name>
</gene>
<dbReference type="EMBL" id="CM042041">
    <property type="protein sequence ID" value="KAI3712360.1"/>
    <property type="molecule type" value="Genomic_DNA"/>
</dbReference>
<proteinExistence type="predicted"/>
<accession>A0ACB9AVA3</accession>
<dbReference type="Proteomes" id="UP001056120">
    <property type="component" value="Linkage Group LG24"/>
</dbReference>
<sequence length="77" mass="9056">MENSEMIRKNKRKSLEFQIRILERFGLSEETCLAPGFHYIPPKITMEDAKVEAELWTVKRDVVLGFREKRVFLEAVG</sequence>
<keyword evidence="2" id="KW-1185">Reference proteome</keyword>
<comment type="caution">
    <text evidence="1">The sequence shown here is derived from an EMBL/GenBank/DDBJ whole genome shotgun (WGS) entry which is preliminary data.</text>
</comment>
<name>A0ACB9AVA3_9ASTR</name>
<evidence type="ECO:0000313" key="2">
    <source>
        <dbReference type="Proteomes" id="UP001056120"/>
    </source>
</evidence>
<protein>
    <submittedName>
        <fullName evidence="1">Uncharacterized protein</fullName>
    </submittedName>
</protein>